<dbReference type="Pfam" id="PF07377">
    <property type="entry name" value="DUF1493"/>
    <property type="match status" value="1"/>
</dbReference>
<protein>
    <submittedName>
        <fullName evidence="1">DUF1493 family protein</fullName>
    </submittedName>
</protein>
<sequence>MEPDLQQQVFDFIAPFRLPDIWGRRKPLCLAFSVRDDLGLSPDEFDHLMNDFFLLFQVDACHYDHLAYFPEDSSPMPIKIMRQLGRCIGSSAPPAPRPLTIELLVTAARAGRWPQRD</sequence>
<gene>
    <name evidence="1" type="ORF">GRH90_14175</name>
</gene>
<dbReference type="RefSeq" id="WP_162366602.1">
    <property type="nucleotide sequence ID" value="NZ_WUBS01000009.1"/>
</dbReference>
<reference evidence="1 2" key="1">
    <citation type="submission" date="2019-12" db="EMBL/GenBank/DDBJ databases">
        <authorList>
            <person name="Lee S.D."/>
        </authorList>
    </citation>
    <scope>NUCLEOTIDE SEQUENCE [LARGE SCALE GENOMIC DNA]</scope>
    <source>
        <strain evidence="1 2">SAP-6</strain>
    </source>
</reference>
<comment type="caution">
    <text evidence="1">The sequence shown here is derived from an EMBL/GenBank/DDBJ whole genome shotgun (WGS) entry which is preliminary data.</text>
</comment>
<dbReference type="InterPro" id="IPR010862">
    <property type="entry name" value="DUF1493"/>
</dbReference>
<dbReference type="AlphaFoldDB" id="A0A845SMP4"/>
<dbReference type="EMBL" id="WUBS01000009">
    <property type="protein sequence ID" value="NDL63891.1"/>
    <property type="molecule type" value="Genomic_DNA"/>
</dbReference>
<proteinExistence type="predicted"/>
<reference evidence="1 2" key="2">
    <citation type="submission" date="2020-02" db="EMBL/GenBank/DDBJ databases">
        <title>The new genus of Enterobacteriales.</title>
        <authorList>
            <person name="Kim I.S."/>
        </authorList>
    </citation>
    <scope>NUCLEOTIDE SEQUENCE [LARGE SCALE GENOMIC DNA]</scope>
    <source>
        <strain evidence="1 2">SAP-6</strain>
    </source>
</reference>
<name>A0A845SMP4_9GAMM</name>
<evidence type="ECO:0000313" key="2">
    <source>
        <dbReference type="Proteomes" id="UP000461443"/>
    </source>
</evidence>
<dbReference type="Proteomes" id="UP000461443">
    <property type="component" value="Unassembled WGS sequence"/>
</dbReference>
<keyword evidence="2" id="KW-1185">Reference proteome</keyword>
<evidence type="ECO:0000313" key="1">
    <source>
        <dbReference type="EMBL" id="NDL63891.1"/>
    </source>
</evidence>
<organism evidence="1 2">
    <name type="scientific">Acerihabitans arboris</name>
    <dbReference type="NCBI Taxonomy" id="2691583"/>
    <lineage>
        <taxon>Bacteria</taxon>
        <taxon>Pseudomonadati</taxon>
        <taxon>Pseudomonadota</taxon>
        <taxon>Gammaproteobacteria</taxon>
        <taxon>Enterobacterales</taxon>
        <taxon>Pectobacteriaceae</taxon>
        <taxon>Acerihabitans</taxon>
    </lineage>
</organism>
<accession>A0A845SMP4</accession>